<dbReference type="InterPro" id="IPR043129">
    <property type="entry name" value="ATPase_NBD"/>
</dbReference>
<sequence length="77" mass="8497">MAAVVDKIREDRRLDRLSITVGVDGALYKLHPHFSQVLKETVRVMAPQCDVTFLPSEEGSGKGAALIAAVVRHRQEI</sequence>
<feature type="domain" description="Hexokinase C-terminal" evidence="3">
    <location>
        <begin position="1"/>
        <end position="70"/>
    </location>
</feature>
<protein>
    <recommendedName>
        <fullName evidence="2">Phosphotransferase</fullName>
        <ecNumber evidence="2">2.7.1.-</ecNumber>
    </recommendedName>
</protein>
<dbReference type="Proteomes" id="UP001345963">
    <property type="component" value="Unassembled WGS sequence"/>
</dbReference>
<dbReference type="InterPro" id="IPR001312">
    <property type="entry name" value="Hexokinase"/>
</dbReference>
<keyword evidence="2" id="KW-0547">Nucleotide-binding</keyword>
<keyword evidence="2" id="KW-0418">Kinase</keyword>
<dbReference type="SUPFAM" id="SSF53067">
    <property type="entry name" value="Actin-like ATPase domain"/>
    <property type="match status" value="1"/>
</dbReference>
<keyword evidence="2" id="KW-0808">Transferase</keyword>
<proteinExistence type="inferred from homology"/>
<dbReference type="PANTHER" id="PTHR19443">
    <property type="entry name" value="HEXOKINASE"/>
    <property type="match status" value="1"/>
</dbReference>
<comment type="caution">
    <text evidence="4">The sequence shown here is derived from an EMBL/GenBank/DDBJ whole genome shotgun (WGS) entry which is preliminary data.</text>
</comment>
<evidence type="ECO:0000256" key="1">
    <source>
        <dbReference type="ARBA" id="ARBA00004888"/>
    </source>
</evidence>
<comment type="similarity">
    <text evidence="2">Belongs to the hexokinase family.</text>
</comment>
<dbReference type="PANTHER" id="PTHR19443:SF28">
    <property type="entry name" value="HEXOKINASE HKDC1"/>
    <property type="match status" value="1"/>
</dbReference>
<evidence type="ECO:0000313" key="5">
    <source>
        <dbReference type="Proteomes" id="UP001345963"/>
    </source>
</evidence>
<dbReference type="Gene3D" id="3.40.367.20">
    <property type="match status" value="1"/>
</dbReference>
<evidence type="ECO:0000313" key="4">
    <source>
        <dbReference type="EMBL" id="MED6262690.1"/>
    </source>
</evidence>
<comment type="pathway">
    <text evidence="1">Carbohydrate degradation; glycolysis; D-glyceraldehyde 3-phosphate and glycerone phosphate from D-glucose: step 1/4.</text>
</comment>
<gene>
    <name evidence="4" type="primary">HK2_2</name>
    <name evidence="4" type="ORF">ATANTOWER_024119</name>
</gene>
<accession>A0ABU7CLS7</accession>
<name>A0ABU7CLS7_9TELE</name>
<dbReference type="EC" id="2.7.1.-" evidence="2"/>
<evidence type="ECO:0000259" key="3">
    <source>
        <dbReference type="Pfam" id="PF03727"/>
    </source>
</evidence>
<dbReference type="Pfam" id="PF03727">
    <property type="entry name" value="Hexokinase_2"/>
    <property type="match status" value="1"/>
</dbReference>
<dbReference type="EMBL" id="JAHUTI010093949">
    <property type="protein sequence ID" value="MED6262690.1"/>
    <property type="molecule type" value="Genomic_DNA"/>
</dbReference>
<keyword evidence="2" id="KW-0324">Glycolysis</keyword>
<dbReference type="InterPro" id="IPR022673">
    <property type="entry name" value="Hexokinase_C"/>
</dbReference>
<reference evidence="4 5" key="1">
    <citation type="submission" date="2021-07" db="EMBL/GenBank/DDBJ databases">
        <authorList>
            <person name="Palmer J.M."/>
        </authorList>
    </citation>
    <scope>NUCLEOTIDE SEQUENCE [LARGE SCALE GENOMIC DNA]</scope>
    <source>
        <strain evidence="4 5">AT_MEX2019</strain>
        <tissue evidence="4">Muscle</tissue>
    </source>
</reference>
<evidence type="ECO:0000256" key="2">
    <source>
        <dbReference type="RuleBase" id="RU362007"/>
    </source>
</evidence>
<keyword evidence="2" id="KW-0067">ATP-binding</keyword>
<keyword evidence="5" id="KW-1185">Reference proteome</keyword>
<organism evidence="4 5">
    <name type="scientific">Ataeniobius toweri</name>
    <dbReference type="NCBI Taxonomy" id="208326"/>
    <lineage>
        <taxon>Eukaryota</taxon>
        <taxon>Metazoa</taxon>
        <taxon>Chordata</taxon>
        <taxon>Craniata</taxon>
        <taxon>Vertebrata</taxon>
        <taxon>Euteleostomi</taxon>
        <taxon>Actinopterygii</taxon>
        <taxon>Neopterygii</taxon>
        <taxon>Teleostei</taxon>
        <taxon>Neoteleostei</taxon>
        <taxon>Acanthomorphata</taxon>
        <taxon>Ovalentaria</taxon>
        <taxon>Atherinomorphae</taxon>
        <taxon>Cyprinodontiformes</taxon>
        <taxon>Goodeidae</taxon>
        <taxon>Ataeniobius</taxon>
    </lineage>
</organism>